<sequence length="882" mass="100655">MSSQQSTPRQMTPVLMDNEEVTTSTSAHESELAHPRNRLVSDVFTDSEEQRSLPSRPQSPNHAEPLERNEQPQGSHFAFKNPNLAREFHPKIDAFETAELLYVKTRMSEGNIDSLMDLWNQTGDAPFSTHEDLYNAIDALSLGDIPWESFLVQYHDDEIPDPNRPRPQWMSDVHEVFYRNPRLVVRDMLMNPDFNQGMDFAPHRVFDESDNRQYDNMMSGNWVWDQADEIAEDASTHGSMFVPIILGSDKTTVSVATGHTEYYPLYLSIGNLHNNIRRAHRGGVMLIGFLAIAKTEKQYSNSAEFRRFRRQLFHTSLARILSPLQPGMSVPEVVLCADGHYRWAIYGLGPYIADYPEQVLISGIVQNWCPRCTAHKDDLDASSSIPRTTEHNKDIGELLNLGELWREYGLVGDVEPFTSEFPRANIHELLSPDLLHQLIKGTFKDHLVEWVNAYIQKKHPGAAGQAILDDIDRRMAAAPSFTDLRRFPQGRGFKQWTGDDSKALMKVYLSAIEGYVPNQMLRAIGAFLEFCYIARHDAITEKTLEDLEDALARFHRYRKVFQDEGIRAGFSLPRQHAASHYPEMIRLFGAPNGLCSSITEAKHIKAVKEPWRRSNRNKPLKQMLLTNQRLDKLAAARVYFTALGKLERSKLGTSLKMIDLKGSLDDISTDINQPRFSELVRKFLYFQLATNHSESEAESDVALSDLPLLRSLVVYLHHSASSIFFAPSDHCGIQGMRNEQIRSTYAWRKGASRQDCILVDTSGGGDKGLPMCGYTIGRALLLFSFTYAGKFCPCALVWWFVLSDDLGRRDKDTGMYLVEREYRDHQPHLAVIHTDTILRPVHLVPYFGKEPVPRDLSHDDSLNYFQLFYVNKFADHHSFELL</sequence>
<feature type="transmembrane region" description="Helical" evidence="2">
    <location>
        <begin position="779"/>
        <end position="801"/>
    </location>
</feature>
<protein>
    <submittedName>
        <fullName evidence="3">Uncharacterized protein</fullName>
    </submittedName>
</protein>
<organism evidence="3 4">
    <name type="scientific">Amanita muscaria (strain Koide BX008)</name>
    <dbReference type="NCBI Taxonomy" id="946122"/>
    <lineage>
        <taxon>Eukaryota</taxon>
        <taxon>Fungi</taxon>
        <taxon>Dikarya</taxon>
        <taxon>Basidiomycota</taxon>
        <taxon>Agaricomycotina</taxon>
        <taxon>Agaricomycetes</taxon>
        <taxon>Agaricomycetidae</taxon>
        <taxon>Agaricales</taxon>
        <taxon>Pluteineae</taxon>
        <taxon>Amanitaceae</taxon>
        <taxon>Amanita</taxon>
    </lineage>
</organism>
<dbReference type="EMBL" id="KN818384">
    <property type="protein sequence ID" value="KIL57076.1"/>
    <property type="molecule type" value="Genomic_DNA"/>
</dbReference>
<keyword evidence="2" id="KW-0472">Membrane</keyword>
<proteinExistence type="predicted"/>
<accession>A0A0C2WK69</accession>
<evidence type="ECO:0000256" key="1">
    <source>
        <dbReference type="SAM" id="MobiDB-lite"/>
    </source>
</evidence>
<dbReference type="OrthoDB" id="3199698at2759"/>
<dbReference type="AlphaFoldDB" id="A0A0C2WK69"/>
<name>A0A0C2WK69_AMAMK</name>
<feature type="compositionally biased region" description="Polar residues" evidence="1">
    <location>
        <begin position="52"/>
        <end position="61"/>
    </location>
</feature>
<keyword evidence="2" id="KW-0812">Transmembrane</keyword>
<dbReference type="Pfam" id="PF18759">
    <property type="entry name" value="Plavaka"/>
    <property type="match status" value="1"/>
</dbReference>
<evidence type="ECO:0000313" key="4">
    <source>
        <dbReference type="Proteomes" id="UP000054549"/>
    </source>
</evidence>
<feature type="region of interest" description="Disordered" evidence="1">
    <location>
        <begin position="1"/>
        <end position="78"/>
    </location>
</feature>
<reference evidence="3 4" key="1">
    <citation type="submission" date="2014-04" db="EMBL/GenBank/DDBJ databases">
        <title>Evolutionary Origins and Diversification of the Mycorrhizal Mutualists.</title>
        <authorList>
            <consortium name="DOE Joint Genome Institute"/>
            <consortium name="Mycorrhizal Genomics Consortium"/>
            <person name="Kohler A."/>
            <person name="Kuo A."/>
            <person name="Nagy L.G."/>
            <person name="Floudas D."/>
            <person name="Copeland A."/>
            <person name="Barry K.W."/>
            <person name="Cichocki N."/>
            <person name="Veneault-Fourrey C."/>
            <person name="LaButti K."/>
            <person name="Lindquist E.A."/>
            <person name="Lipzen A."/>
            <person name="Lundell T."/>
            <person name="Morin E."/>
            <person name="Murat C."/>
            <person name="Riley R."/>
            <person name="Ohm R."/>
            <person name="Sun H."/>
            <person name="Tunlid A."/>
            <person name="Henrissat B."/>
            <person name="Grigoriev I.V."/>
            <person name="Hibbett D.S."/>
            <person name="Martin F."/>
        </authorList>
    </citation>
    <scope>NUCLEOTIDE SEQUENCE [LARGE SCALE GENOMIC DNA]</scope>
    <source>
        <strain evidence="3 4">Koide BX008</strain>
    </source>
</reference>
<evidence type="ECO:0000256" key="2">
    <source>
        <dbReference type="SAM" id="Phobius"/>
    </source>
</evidence>
<feature type="compositionally biased region" description="Polar residues" evidence="1">
    <location>
        <begin position="1"/>
        <end position="10"/>
    </location>
</feature>
<keyword evidence="4" id="KW-1185">Reference proteome</keyword>
<dbReference type="InParanoid" id="A0A0C2WK69"/>
<dbReference type="InterPro" id="IPR041078">
    <property type="entry name" value="Plavaka"/>
</dbReference>
<evidence type="ECO:0000313" key="3">
    <source>
        <dbReference type="EMBL" id="KIL57076.1"/>
    </source>
</evidence>
<keyword evidence="2" id="KW-1133">Transmembrane helix</keyword>
<dbReference type="HOGENOM" id="CLU_006344_1_0_1"/>
<dbReference type="Proteomes" id="UP000054549">
    <property type="component" value="Unassembled WGS sequence"/>
</dbReference>
<gene>
    <name evidence="3" type="ORF">M378DRAFT_1031569</name>
</gene>